<gene>
    <name evidence="1" type="ORF">HS096_05915</name>
</gene>
<protein>
    <submittedName>
        <fullName evidence="1">Uncharacterized protein</fullName>
    </submittedName>
</protein>
<evidence type="ECO:0000313" key="2">
    <source>
        <dbReference type="Proteomes" id="UP000710385"/>
    </source>
</evidence>
<comment type="caution">
    <text evidence="1">The sequence shown here is derived from an EMBL/GenBank/DDBJ whole genome shotgun (WGS) entry which is preliminary data.</text>
</comment>
<dbReference type="AlphaFoldDB" id="A0A928TR96"/>
<evidence type="ECO:0000313" key="1">
    <source>
        <dbReference type="EMBL" id="MBE7525822.1"/>
    </source>
</evidence>
<organism evidence="1 2">
    <name type="scientific">candidate division WWE3 bacterium</name>
    <dbReference type="NCBI Taxonomy" id="2053526"/>
    <lineage>
        <taxon>Bacteria</taxon>
        <taxon>Katanobacteria</taxon>
    </lineage>
</organism>
<accession>A0A928TR96</accession>
<sequence length="75" mass="8459">MIREGSLEAGRIKLEIAASLDPANSLIRSYLGKAYFEENAIRSPVLNSISPKNAIPKILRRGFTMPFRNKRRTGR</sequence>
<reference evidence="1" key="1">
    <citation type="submission" date="2020-05" db="EMBL/GenBank/DDBJ databases">
        <title>High-Quality Genomes of Partial-Nitritation/Anammox System by Hierarchical Clustering Based Hybrid Assembly.</title>
        <authorList>
            <person name="Liu L."/>
            <person name="Wang Y."/>
            <person name="Che Y."/>
            <person name="Chen Y."/>
            <person name="Xia Y."/>
            <person name="Luo R."/>
            <person name="Cheng S.H."/>
            <person name="Zheng C."/>
            <person name="Zhang T."/>
        </authorList>
    </citation>
    <scope>NUCLEOTIDE SEQUENCE</scope>
    <source>
        <strain evidence="1">H1_PAT1</strain>
    </source>
</reference>
<dbReference type="EMBL" id="JABTTY010000002">
    <property type="protein sequence ID" value="MBE7525822.1"/>
    <property type="molecule type" value="Genomic_DNA"/>
</dbReference>
<proteinExistence type="predicted"/>
<dbReference type="Proteomes" id="UP000710385">
    <property type="component" value="Unassembled WGS sequence"/>
</dbReference>
<name>A0A928TR96_UNCKA</name>